<comment type="caution">
    <text evidence="2">The sequence shown here is derived from an EMBL/GenBank/DDBJ whole genome shotgun (WGS) entry which is preliminary data.</text>
</comment>
<dbReference type="AlphaFoldDB" id="A0AAV4K0P0"/>
<feature type="region of interest" description="Disordered" evidence="1">
    <location>
        <begin position="53"/>
        <end position="76"/>
    </location>
</feature>
<keyword evidence="3" id="KW-1185">Reference proteome</keyword>
<name>A0AAV4K0P0_9GAST</name>
<gene>
    <name evidence="2" type="ORF">ElyMa_001717600</name>
</gene>
<dbReference type="Proteomes" id="UP000762676">
    <property type="component" value="Unassembled WGS sequence"/>
</dbReference>
<accession>A0AAV4K0P0</accession>
<organism evidence="2 3">
    <name type="scientific">Elysia marginata</name>
    <dbReference type="NCBI Taxonomy" id="1093978"/>
    <lineage>
        <taxon>Eukaryota</taxon>
        <taxon>Metazoa</taxon>
        <taxon>Spiralia</taxon>
        <taxon>Lophotrochozoa</taxon>
        <taxon>Mollusca</taxon>
        <taxon>Gastropoda</taxon>
        <taxon>Heterobranchia</taxon>
        <taxon>Euthyneura</taxon>
        <taxon>Panpulmonata</taxon>
        <taxon>Sacoglossa</taxon>
        <taxon>Placobranchoidea</taxon>
        <taxon>Plakobranchidae</taxon>
        <taxon>Elysia</taxon>
    </lineage>
</organism>
<feature type="region of interest" description="Disordered" evidence="1">
    <location>
        <begin position="1"/>
        <end position="32"/>
    </location>
</feature>
<evidence type="ECO:0000313" key="2">
    <source>
        <dbReference type="EMBL" id="GFS26406.1"/>
    </source>
</evidence>
<evidence type="ECO:0000256" key="1">
    <source>
        <dbReference type="SAM" id="MobiDB-lite"/>
    </source>
</evidence>
<evidence type="ECO:0000313" key="3">
    <source>
        <dbReference type="Proteomes" id="UP000762676"/>
    </source>
</evidence>
<proteinExistence type="predicted"/>
<reference evidence="2 3" key="1">
    <citation type="journal article" date="2021" name="Elife">
        <title>Chloroplast acquisition without the gene transfer in kleptoplastic sea slugs, Plakobranchus ocellatus.</title>
        <authorList>
            <person name="Maeda T."/>
            <person name="Takahashi S."/>
            <person name="Yoshida T."/>
            <person name="Shimamura S."/>
            <person name="Takaki Y."/>
            <person name="Nagai Y."/>
            <person name="Toyoda A."/>
            <person name="Suzuki Y."/>
            <person name="Arimoto A."/>
            <person name="Ishii H."/>
            <person name="Satoh N."/>
            <person name="Nishiyama T."/>
            <person name="Hasebe M."/>
            <person name="Maruyama T."/>
            <person name="Minagawa J."/>
            <person name="Obokata J."/>
            <person name="Shigenobu S."/>
        </authorList>
    </citation>
    <scope>NUCLEOTIDE SEQUENCE [LARGE SCALE GENOMIC DNA]</scope>
</reference>
<sequence length="91" mass="9615">MASTKGPEPAPVAGSSSSSHLGPMLSRSRRPSAFVTDCDVQAIKEIKYNLTSNRPRIRSRSVSQSSTDSYSSGQSGLCRTGIAALDTIRAI</sequence>
<feature type="compositionally biased region" description="Low complexity" evidence="1">
    <location>
        <begin position="60"/>
        <end position="75"/>
    </location>
</feature>
<dbReference type="EMBL" id="BMAT01003471">
    <property type="protein sequence ID" value="GFS26406.1"/>
    <property type="molecule type" value="Genomic_DNA"/>
</dbReference>
<protein>
    <submittedName>
        <fullName evidence="2">Adenosylhomocysteinase</fullName>
    </submittedName>
</protein>